<evidence type="ECO:0000313" key="2">
    <source>
        <dbReference type="Proteomes" id="UP001223520"/>
    </source>
</evidence>
<organism evidence="1 2">
    <name type="scientific">Halotia branconii CENA392</name>
    <dbReference type="NCBI Taxonomy" id="1539056"/>
    <lineage>
        <taxon>Bacteria</taxon>
        <taxon>Bacillati</taxon>
        <taxon>Cyanobacteriota</taxon>
        <taxon>Cyanophyceae</taxon>
        <taxon>Nostocales</taxon>
        <taxon>Nodulariaceae</taxon>
        <taxon>Halotia</taxon>
    </lineage>
</organism>
<dbReference type="EMBL" id="CP124543">
    <property type="protein sequence ID" value="WGV27326.1"/>
    <property type="molecule type" value="Genomic_DNA"/>
</dbReference>
<protein>
    <submittedName>
        <fullName evidence="1">Uncharacterized protein</fullName>
    </submittedName>
</protein>
<gene>
    <name evidence="1" type="ORF">QI031_07500</name>
</gene>
<proteinExistence type="predicted"/>
<evidence type="ECO:0000313" key="1">
    <source>
        <dbReference type="EMBL" id="WGV27326.1"/>
    </source>
</evidence>
<name>A0AAJ6PB10_9CYAN</name>
<reference evidence="1 2" key="1">
    <citation type="journal article" date="2023" name="Limnol Oceanogr Lett">
        <title>Environmental adaptations by the intertidal Antarctic cyanobacterium Halotia branconii CENA392 as revealed using long-read genome sequencing.</title>
        <authorList>
            <person name="Dextro R.B."/>
            <person name="Delbaje E."/>
            <person name="Freitas P.N.N."/>
            <person name="Geraldes V."/>
            <person name="Pinto E."/>
            <person name="Long P.F."/>
            <person name="Fiore M.F."/>
        </authorList>
    </citation>
    <scope>NUCLEOTIDE SEQUENCE [LARGE SCALE GENOMIC DNA]</scope>
    <source>
        <strain evidence="1 2">CENA392</strain>
    </source>
</reference>
<sequence length="324" mass="38039">MKWYNIPISVKILNRERLTVENGSIFDMDSGERNFCFCTYAAGKIYRALAKNLLSDIEKFAPHIPVILYTDRPQDFNEYKFNQNILVFGHHRQGVLHYHERRFAIAKALLMFNSCMYLDADVRICAPVPQYQQWLPGITARSCTSMLKHFQERMNKTNPPPASVIQQFEMLKKMARKLNLNIDTENITWINEFLFVVTRDSGKEVQFLKNWEKLALYAELNNLHKHPAYAMGLAAAKAGFSVRHDVMTGLDFFDDRIEKVRIASGQSQRNAKLNYFETQQRIENSHNSISQKVLKKLTKHSEYFYHAVRLKISTLLKDYKFYYR</sequence>
<keyword evidence="2" id="KW-1185">Reference proteome</keyword>
<accession>A0AAJ6PB10</accession>
<dbReference type="RefSeq" id="WP_281484564.1">
    <property type="nucleotide sequence ID" value="NZ_CP124543.1"/>
</dbReference>
<dbReference type="AlphaFoldDB" id="A0AAJ6PB10"/>
<dbReference type="KEGG" id="hbq:QI031_07500"/>
<dbReference type="Proteomes" id="UP001223520">
    <property type="component" value="Chromosome"/>
</dbReference>